<dbReference type="InterPro" id="IPR003349">
    <property type="entry name" value="JmjN"/>
</dbReference>
<evidence type="ECO:0000313" key="12">
    <source>
        <dbReference type="Proteomes" id="UP000799640"/>
    </source>
</evidence>
<feature type="compositionally biased region" description="Basic residues" evidence="7">
    <location>
        <begin position="272"/>
        <end position="281"/>
    </location>
</feature>
<accession>A0A6G1HMA8</accession>
<dbReference type="GO" id="GO:0000785">
    <property type="term" value="C:chromatin"/>
    <property type="evidence" value="ECO:0007669"/>
    <property type="project" value="TreeGrafter"/>
</dbReference>
<keyword evidence="12" id="KW-1185">Reference proteome</keyword>
<gene>
    <name evidence="11" type="ORF">EJ06DRAFT_158545</name>
</gene>
<dbReference type="OrthoDB" id="9547406at2759"/>
<feature type="domain" description="JmjC" evidence="9">
    <location>
        <begin position="350"/>
        <end position="513"/>
    </location>
</feature>
<feature type="compositionally biased region" description="Pro residues" evidence="7">
    <location>
        <begin position="1045"/>
        <end position="1054"/>
    </location>
</feature>
<feature type="compositionally biased region" description="Polar residues" evidence="7">
    <location>
        <begin position="282"/>
        <end position="294"/>
    </location>
</feature>
<evidence type="ECO:0000259" key="9">
    <source>
        <dbReference type="PROSITE" id="PS51184"/>
    </source>
</evidence>
<feature type="region of interest" description="Disordered" evidence="7">
    <location>
        <begin position="961"/>
        <end position="1012"/>
    </location>
</feature>
<dbReference type="GO" id="GO:0008270">
    <property type="term" value="F:zinc ion binding"/>
    <property type="evidence" value="ECO:0007669"/>
    <property type="project" value="UniProtKB-KW"/>
</dbReference>
<feature type="region of interest" description="Disordered" evidence="7">
    <location>
        <begin position="1037"/>
        <end position="1085"/>
    </location>
</feature>
<dbReference type="GO" id="GO:0005634">
    <property type="term" value="C:nucleus"/>
    <property type="evidence" value="ECO:0007669"/>
    <property type="project" value="TreeGrafter"/>
</dbReference>
<feature type="compositionally biased region" description="Polar residues" evidence="7">
    <location>
        <begin position="1458"/>
        <end position="1473"/>
    </location>
</feature>
<dbReference type="SMART" id="SM00558">
    <property type="entry name" value="JmjC"/>
    <property type="match status" value="1"/>
</dbReference>
<feature type="region of interest" description="Disordered" evidence="7">
    <location>
        <begin position="534"/>
        <end position="577"/>
    </location>
</feature>
<dbReference type="PROSITE" id="PS51183">
    <property type="entry name" value="JMJN"/>
    <property type="match status" value="1"/>
</dbReference>
<dbReference type="GO" id="GO:0010468">
    <property type="term" value="P:regulation of gene expression"/>
    <property type="evidence" value="ECO:0007669"/>
    <property type="project" value="TreeGrafter"/>
</dbReference>
<evidence type="ECO:0000259" key="8">
    <source>
        <dbReference type="PROSITE" id="PS51183"/>
    </source>
</evidence>
<feature type="region of interest" description="Disordered" evidence="7">
    <location>
        <begin position="1215"/>
        <end position="1257"/>
    </location>
</feature>
<evidence type="ECO:0000256" key="3">
    <source>
        <dbReference type="ARBA" id="ARBA00022723"/>
    </source>
</evidence>
<dbReference type="EC" id="1.14.11.66" evidence="2"/>
<dbReference type="InterPro" id="IPR013083">
    <property type="entry name" value="Znf_RING/FYVE/PHD"/>
</dbReference>
<dbReference type="GO" id="GO:0140684">
    <property type="term" value="F:histone H3K9me2/H3K9me3 demethylase activity"/>
    <property type="evidence" value="ECO:0007669"/>
    <property type="project" value="UniProtKB-EC"/>
</dbReference>
<feature type="compositionally biased region" description="Polar residues" evidence="7">
    <location>
        <begin position="38"/>
        <end position="49"/>
    </location>
</feature>
<comment type="catalytic activity">
    <reaction evidence="6">
        <text>N(6),N(6),N(6)-trimethyl-L-lysyl(9)-[histone H3] + 2 2-oxoglutarate + 2 O2 = N(6)-methyl-L-lysyl(9)-[histone H3] + 2 formaldehyde + 2 succinate + 2 CO2</text>
        <dbReference type="Rhea" id="RHEA:60200"/>
        <dbReference type="Rhea" id="RHEA-COMP:15538"/>
        <dbReference type="Rhea" id="RHEA-COMP:15542"/>
        <dbReference type="ChEBI" id="CHEBI:15379"/>
        <dbReference type="ChEBI" id="CHEBI:16526"/>
        <dbReference type="ChEBI" id="CHEBI:16810"/>
        <dbReference type="ChEBI" id="CHEBI:16842"/>
        <dbReference type="ChEBI" id="CHEBI:30031"/>
        <dbReference type="ChEBI" id="CHEBI:61929"/>
        <dbReference type="ChEBI" id="CHEBI:61961"/>
        <dbReference type="EC" id="1.14.11.66"/>
    </reaction>
</comment>
<dbReference type="InterPro" id="IPR003347">
    <property type="entry name" value="JmjC_dom"/>
</dbReference>
<dbReference type="GO" id="GO:0051864">
    <property type="term" value="F:histone H3K36 demethylase activity"/>
    <property type="evidence" value="ECO:0007669"/>
    <property type="project" value="TreeGrafter"/>
</dbReference>
<dbReference type="FunFam" id="2.60.120.650:FF:000024">
    <property type="entry name" value="Putative jumonji family transcription factor"/>
    <property type="match status" value="1"/>
</dbReference>
<evidence type="ECO:0000256" key="4">
    <source>
        <dbReference type="ARBA" id="ARBA00022771"/>
    </source>
</evidence>
<feature type="region of interest" description="Disordered" evidence="7">
    <location>
        <begin position="1133"/>
        <end position="1158"/>
    </location>
</feature>
<evidence type="ECO:0000256" key="7">
    <source>
        <dbReference type="SAM" id="MobiDB-lite"/>
    </source>
</evidence>
<evidence type="ECO:0000256" key="2">
    <source>
        <dbReference type="ARBA" id="ARBA00012900"/>
    </source>
</evidence>
<feature type="compositionally biased region" description="Low complexity" evidence="7">
    <location>
        <begin position="60"/>
        <end position="72"/>
    </location>
</feature>
<dbReference type="EMBL" id="ML996704">
    <property type="protein sequence ID" value="KAF2397044.1"/>
    <property type="molecule type" value="Genomic_DNA"/>
</dbReference>
<feature type="compositionally biased region" description="Polar residues" evidence="7">
    <location>
        <begin position="1065"/>
        <end position="1085"/>
    </location>
</feature>
<feature type="compositionally biased region" description="Acidic residues" evidence="7">
    <location>
        <begin position="539"/>
        <end position="551"/>
    </location>
</feature>
<dbReference type="InterPro" id="IPR034732">
    <property type="entry name" value="EPHD"/>
</dbReference>
<dbReference type="Pfam" id="PF02375">
    <property type="entry name" value="JmjN"/>
    <property type="match status" value="1"/>
</dbReference>
<dbReference type="SMART" id="SM00545">
    <property type="entry name" value="JmjN"/>
    <property type="match status" value="1"/>
</dbReference>
<sequence>MASSALSPAAMDTDPPLSPKGAAADAGSDGVTARDEQVANSNRVLTPPTSEDHRHDDSSSELSELEPIGNLADLELDDNEDIGEIEPDHYFGDGKIPIFKPTMAQFRSFKRFVDKINKYGMKSGIVKIIPPKEWTDSLPQLDQAVKTIKVKNPITQEFGGTYGTYTQANIEKQRSYNLPQWKALCEESNHQPPAKRGERRRPARQTNQSTVYVPPPKPAPTKQDTSDAPRKRGRPRKHPLPHEEQAPTPPSEDEDPDFVEKGVKQTKDVKDKTKKRGRQPKSKSVSSRRMNNLRETNEVDENAFEGFDYRLENVNEYTPERCRELEEIYWKTLNYGQPMYGADMPGSLFDERTTSWNVAHLENLLDVLGTKVPGVNTTYLYLGMWKATFSWHLEDMDLYSINYIHFGAPKQWYSISQEDARRFEHAMRTLWPNDAKHCDQFLRHKTYLISPEKLKAQFNITVNRLVHYEGEFVITYPYGYHSGFNLGYNCAESVNFATEEWLNYGRIAKKCNCEEDSVWVDVEEIERKLRGEPTPEWVEVTDDESEEEVVEEPTSNKPKSRKRPREETKTKGPRKTKRLKIRIRSAAKEPCVLCPNDVSWDVLLPTDNGKQAHRICAMHIPETWIAVENGREKVCGVSDINRERLNLKCVYCHSKRGACFQCCATKCTRSFHATCAPAAGVQIDAGPTPIWVEGGKEYYIEGYDQRCRFHRPRRPKQTDSKSLESNNLAIQFARTVRVGQVVQAQLLSGDPFAGVVVENRHGETMLTIDVIPDGDRVEVEWKYLLVLDPADSQRPKPSADAPPLPEELSNNKGYSNRQEGVPEMGESFFEGSSLVWTEFSTAKFKNPIPLKVDLSKPWQCFYYIPKGSTETRAQYTENPKNPRHTTRSVFLETVKPPPPPPRPKPIQTQQPRMVYAPPRVAPSYQLANLQPRPLQPVQIAPQANMQQNSYRPRVVNQNFQPSGYQLQQPPRPPPIQTSMPRQRDQAFASHSFVPSYTPPSPSPGRLDNSPPYRNYYQQAERRYASLAALPAPPLLSPEISRQVQPPAPVAPVPSPVAQILGTGGSPQVPQWPQFTPPSQRHNGHSRSVSNVDYLNHLQGYPYLINTYLRRPKTYSSPYLPGHGFSAEYQAKLGHESTESNTQPETPQIAPAPPRQALSYGQPRRTIANGHQNPQQLQFQTPHQFQQDMFQQSPQLDEVTGQTKFDSLIRQLNAAANGGQNGTGYPSNGYARPDQQQSSHSSSFSYGHNKRASQPRLPTREEFIGVQGRVPQFHSGRGTPQHVDPAMLDRNNVKAQDVKVPVSRENQGYGGFKQQLAPRPQGYAHGQQGQQSQFGGQGLVQHGSPQVHMMQQQVGSQGPTVQQYGARGPTGAAMISRGQWSQTPTKHQPYTIQPQIPNGQHATNGLSHPYAPPIRPTSKASTPTPSHVNLFSMSQPVQPLDPLIDPQLQMPTQRAMDLQPQTLALQSVEPQLLSSAPEARTPSQPAYSPLSEHGTSRA</sequence>
<protein>
    <recommendedName>
        <fullName evidence="2">[histone H3]-trimethyl-L-lysine(9) demethylase</fullName>
        <ecNumber evidence="2">1.14.11.66</ecNumber>
    </recommendedName>
</protein>
<feature type="region of interest" description="Disordered" evidence="7">
    <location>
        <begin position="792"/>
        <end position="823"/>
    </location>
</feature>
<feature type="compositionally biased region" description="Polar residues" evidence="7">
    <location>
        <begin position="808"/>
        <end position="818"/>
    </location>
</feature>
<reference evidence="11" key="1">
    <citation type="journal article" date="2020" name="Stud. Mycol.">
        <title>101 Dothideomycetes genomes: a test case for predicting lifestyles and emergence of pathogens.</title>
        <authorList>
            <person name="Haridas S."/>
            <person name="Albert R."/>
            <person name="Binder M."/>
            <person name="Bloem J."/>
            <person name="Labutti K."/>
            <person name="Salamov A."/>
            <person name="Andreopoulos B."/>
            <person name="Baker S."/>
            <person name="Barry K."/>
            <person name="Bills G."/>
            <person name="Bluhm B."/>
            <person name="Cannon C."/>
            <person name="Castanera R."/>
            <person name="Culley D."/>
            <person name="Daum C."/>
            <person name="Ezra D."/>
            <person name="Gonzalez J."/>
            <person name="Henrissat B."/>
            <person name="Kuo A."/>
            <person name="Liang C."/>
            <person name="Lipzen A."/>
            <person name="Lutzoni F."/>
            <person name="Magnuson J."/>
            <person name="Mondo S."/>
            <person name="Nolan M."/>
            <person name="Ohm R."/>
            <person name="Pangilinan J."/>
            <person name="Park H.-J."/>
            <person name="Ramirez L."/>
            <person name="Alfaro M."/>
            <person name="Sun H."/>
            <person name="Tritt A."/>
            <person name="Yoshinaga Y."/>
            <person name="Zwiers L.-H."/>
            <person name="Turgeon B."/>
            <person name="Goodwin S."/>
            <person name="Spatafora J."/>
            <person name="Crous P."/>
            <person name="Grigoriev I."/>
        </authorList>
    </citation>
    <scope>NUCLEOTIDE SEQUENCE</scope>
    <source>
        <strain evidence="11">CBS 262.69</strain>
    </source>
</reference>
<dbReference type="PANTHER" id="PTHR10694">
    <property type="entry name" value="LYSINE-SPECIFIC DEMETHYLASE"/>
    <property type="match status" value="1"/>
</dbReference>
<evidence type="ECO:0000313" key="11">
    <source>
        <dbReference type="EMBL" id="KAF2397044.1"/>
    </source>
</evidence>
<dbReference type="Gene3D" id="2.60.120.650">
    <property type="entry name" value="Cupin"/>
    <property type="match status" value="2"/>
</dbReference>
<dbReference type="Pfam" id="PF23258">
    <property type="entry name" value="DUF7072"/>
    <property type="match status" value="1"/>
</dbReference>
<dbReference type="SUPFAM" id="SSF51197">
    <property type="entry name" value="Clavaminate synthase-like"/>
    <property type="match status" value="1"/>
</dbReference>
<keyword evidence="3" id="KW-0479">Metal-binding</keyword>
<dbReference type="Pfam" id="PF02373">
    <property type="entry name" value="JmjC"/>
    <property type="match status" value="1"/>
</dbReference>
<dbReference type="PROSITE" id="PS51805">
    <property type="entry name" value="EPHD"/>
    <property type="match status" value="1"/>
</dbReference>
<dbReference type="PROSITE" id="PS51184">
    <property type="entry name" value="JMJC"/>
    <property type="match status" value="1"/>
</dbReference>
<comment type="similarity">
    <text evidence="1">Belongs to the JHDM3 histone demethylase family.</text>
</comment>
<keyword evidence="4" id="KW-0863">Zinc-finger</keyword>
<feature type="domain" description="PHD-type" evidence="10">
    <location>
        <begin position="588"/>
        <end position="711"/>
    </location>
</feature>
<proteinExistence type="inferred from homology"/>
<dbReference type="Proteomes" id="UP000799640">
    <property type="component" value="Unassembled WGS sequence"/>
</dbReference>
<feature type="domain" description="JmjN" evidence="8">
    <location>
        <begin position="96"/>
        <end position="137"/>
    </location>
</feature>
<evidence type="ECO:0000256" key="1">
    <source>
        <dbReference type="ARBA" id="ARBA00009711"/>
    </source>
</evidence>
<evidence type="ECO:0000256" key="6">
    <source>
        <dbReference type="ARBA" id="ARBA00049349"/>
    </source>
</evidence>
<feature type="compositionally biased region" description="Basic and acidic residues" evidence="7">
    <location>
        <begin position="258"/>
        <end position="271"/>
    </location>
</feature>
<feature type="region of interest" description="Disordered" evidence="7">
    <location>
        <begin position="188"/>
        <end position="299"/>
    </location>
</feature>
<evidence type="ECO:0000256" key="5">
    <source>
        <dbReference type="ARBA" id="ARBA00022833"/>
    </source>
</evidence>
<name>A0A6G1HMA8_9PEZI</name>
<dbReference type="PANTHER" id="PTHR10694:SF7">
    <property type="entry name" value="[HISTONE H3]-TRIMETHYL-L-LYSINE(9) DEMETHYLASE"/>
    <property type="match status" value="1"/>
</dbReference>
<evidence type="ECO:0000259" key="10">
    <source>
        <dbReference type="PROSITE" id="PS51805"/>
    </source>
</evidence>
<feature type="region of interest" description="Disordered" evidence="7">
    <location>
        <begin position="1"/>
        <end position="72"/>
    </location>
</feature>
<feature type="compositionally biased region" description="Low complexity" evidence="7">
    <location>
        <begin position="1234"/>
        <end position="1244"/>
    </location>
</feature>
<organism evidence="11 12">
    <name type="scientific">Trichodelitschia bisporula</name>
    <dbReference type="NCBI Taxonomy" id="703511"/>
    <lineage>
        <taxon>Eukaryota</taxon>
        <taxon>Fungi</taxon>
        <taxon>Dikarya</taxon>
        <taxon>Ascomycota</taxon>
        <taxon>Pezizomycotina</taxon>
        <taxon>Dothideomycetes</taxon>
        <taxon>Dothideomycetes incertae sedis</taxon>
        <taxon>Phaeotrichales</taxon>
        <taxon>Phaeotrichaceae</taxon>
        <taxon>Trichodelitschia</taxon>
    </lineage>
</organism>
<dbReference type="CDD" id="cd15571">
    <property type="entry name" value="ePHD"/>
    <property type="match status" value="1"/>
</dbReference>
<dbReference type="Pfam" id="PF13832">
    <property type="entry name" value="zf-HC5HC2H_2"/>
    <property type="match status" value="1"/>
</dbReference>
<feature type="region of interest" description="Disordered" evidence="7">
    <location>
        <begin position="1456"/>
        <end position="1497"/>
    </location>
</feature>
<dbReference type="InterPro" id="IPR055500">
    <property type="entry name" value="DUF7072"/>
</dbReference>
<keyword evidence="5" id="KW-0862">Zinc</keyword>
<dbReference type="Gene3D" id="3.30.40.10">
    <property type="entry name" value="Zinc/RING finger domain, C3HC4 (zinc finger)"/>
    <property type="match status" value="1"/>
</dbReference>